<keyword evidence="1" id="KW-0472">Membrane</keyword>
<dbReference type="EMBL" id="FNAI01000013">
    <property type="protein sequence ID" value="SDF11405.1"/>
    <property type="molecule type" value="Genomic_DNA"/>
</dbReference>
<keyword evidence="1" id="KW-0812">Transmembrane</keyword>
<accession>A0A1G7IFL0</accession>
<keyword evidence="3" id="KW-1185">Reference proteome</keyword>
<evidence type="ECO:0000313" key="3">
    <source>
        <dbReference type="Proteomes" id="UP000199072"/>
    </source>
</evidence>
<feature type="transmembrane region" description="Helical" evidence="1">
    <location>
        <begin position="45"/>
        <end position="64"/>
    </location>
</feature>
<gene>
    <name evidence="2" type="ORF">SAMN05216464_1139</name>
</gene>
<dbReference type="AlphaFoldDB" id="A0A1G7IFL0"/>
<dbReference type="Proteomes" id="UP000199072">
    <property type="component" value="Unassembled WGS sequence"/>
</dbReference>
<proteinExistence type="predicted"/>
<protein>
    <submittedName>
        <fullName evidence="2">Uncharacterized protein</fullName>
    </submittedName>
</protein>
<sequence>MFRKIHSNRLPGTTLAGSLKKEFSRYFIGAAVVFGRLLRRYPFTAFSLMVASILVSAILAFTVMRQQKPVPLPRMLSQKQAPATVLPGTLDAYEAFKEAGMLQARIEANGRKDSLTSRDSIEVVRALQRIDEIRKQFNPQH</sequence>
<evidence type="ECO:0000313" key="2">
    <source>
        <dbReference type="EMBL" id="SDF11405.1"/>
    </source>
</evidence>
<reference evidence="2 3" key="1">
    <citation type="submission" date="2016-10" db="EMBL/GenBank/DDBJ databases">
        <authorList>
            <person name="de Groot N.N."/>
        </authorList>
    </citation>
    <scope>NUCLEOTIDE SEQUENCE [LARGE SCALE GENOMIC DNA]</scope>
    <source>
        <strain evidence="2 3">47C3B</strain>
    </source>
</reference>
<keyword evidence="1" id="KW-1133">Transmembrane helix</keyword>
<dbReference type="STRING" id="1391627.SAMN05216464_1139"/>
<dbReference type="RefSeq" id="WP_091153062.1">
    <property type="nucleotide sequence ID" value="NZ_FNAI01000013.1"/>
</dbReference>
<evidence type="ECO:0000256" key="1">
    <source>
        <dbReference type="SAM" id="Phobius"/>
    </source>
</evidence>
<organism evidence="2 3">
    <name type="scientific">Mucilaginibacter pineti</name>
    <dbReference type="NCBI Taxonomy" id="1391627"/>
    <lineage>
        <taxon>Bacteria</taxon>
        <taxon>Pseudomonadati</taxon>
        <taxon>Bacteroidota</taxon>
        <taxon>Sphingobacteriia</taxon>
        <taxon>Sphingobacteriales</taxon>
        <taxon>Sphingobacteriaceae</taxon>
        <taxon>Mucilaginibacter</taxon>
    </lineage>
</organism>
<name>A0A1G7IFL0_9SPHI</name>